<evidence type="ECO:0000313" key="3">
    <source>
        <dbReference type="Proteomes" id="UP001589810"/>
    </source>
</evidence>
<protein>
    <submittedName>
        <fullName evidence="2">LamG-like jellyroll fold domain-containing protein</fullName>
    </submittedName>
</protein>
<dbReference type="SUPFAM" id="SSF49899">
    <property type="entry name" value="Concanavalin A-like lectins/glucanases"/>
    <property type="match status" value="1"/>
</dbReference>
<organism evidence="2 3">
    <name type="scientific">Kutzneria chonburiensis</name>
    <dbReference type="NCBI Taxonomy" id="1483604"/>
    <lineage>
        <taxon>Bacteria</taxon>
        <taxon>Bacillati</taxon>
        <taxon>Actinomycetota</taxon>
        <taxon>Actinomycetes</taxon>
        <taxon>Pseudonocardiales</taxon>
        <taxon>Pseudonocardiaceae</taxon>
        <taxon>Kutzneria</taxon>
    </lineage>
</organism>
<gene>
    <name evidence="2" type="ORF">ACFFH7_39880</name>
</gene>
<dbReference type="Gene3D" id="2.60.120.200">
    <property type="match status" value="1"/>
</dbReference>
<proteinExistence type="predicted"/>
<evidence type="ECO:0000313" key="2">
    <source>
        <dbReference type="EMBL" id="MFC0547724.1"/>
    </source>
</evidence>
<feature type="signal peptide" evidence="1">
    <location>
        <begin position="1"/>
        <end position="33"/>
    </location>
</feature>
<dbReference type="InterPro" id="IPR051918">
    <property type="entry name" value="STPP_CPPED1"/>
</dbReference>
<dbReference type="InterPro" id="IPR006311">
    <property type="entry name" value="TAT_signal"/>
</dbReference>
<sequence>MSDSSRRSFLRGAGLLGAGVAATGALGAVSAAADPSSTAGWCPDPNDPRFTLVVMPDTQYLFDEDRGDAAPLDASLRYVLDGGDDNVVFLSHLGDLTEHGEAGEIAQIGHSFQALDRNRVGYSVLAGNHDVNSSTTDQRGSTPWLSTFGPQRFRSSPTFRGSSKDGYNSYHVFRGGGRDWLVLALDWRLSPAGFDWARSVIRQHPKTPVIVTTHELAYADDSGQASLSDYGQQLWDQLIDDNDQIFLTLNGHFWPPGRATLHNKAGHDVHVHITNYQDHYYGGSAMIRLYRFDLARNVIDVSTISPWLLAQNSSRLNELDRREIELTGPVNRFTVDINFTDRFSGFAPVPPPVSRPARDLLIPGTLAYWRFDNGPAAGTPFADSLVQRDLSGRGNDLVRVTMPGSSASALTWSADFAPGAPAHGSLRFDGGKNPGHGAYLQTVDGAPLNSANFEHGYTIEAFVKVPADFKNGLHAWCGIFSRLCRGRDAGKTGDDPLEPAATLALSDGAQFQWAVFALNQTGISTSWGHELPLDQWWHVALVNDGQHTSMFVNGCRVLRNPKTPAVGIAGTGNWLLGAYDYDRTVDQGFYGWVGDVRVVNRALSVREFMLR</sequence>
<dbReference type="Pfam" id="PF13385">
    <property type="entry name" value="Laminin_G_3"/>
    <property type="match status" value="1"/>
</dbReference>
<keyword evidence="1" id="KW-0732">Signal</keyword>
<name>A0ABV6N5M6_9PSEU</name>
<keyword evidence="3" id="KW-1185">Reference proteome</keyword>
<dbReference type="InterPro" id="IPR029052">
    <property type="entry name" value="Metallo-depent_PP-like"/>
</dbReference>
<dbReference type="Gene3D" id="3.60.21.10">
    <property type="match status" value="1"/>
</dbReference>
<evidence type="ECO:0000256" key="1">
    <source>
        <dbReference type="SAM" id="SignalP"/>
    </source>
</evidence>
<feature type="chain" id="PRO_5046515945" evidence="1">
    <location>
        <begin position="34"/>
        <end position="611"/>
    </location>
</feature>
<dbReference type="InterPro" id="IPR013320">
    <property type="entry name" value="ConA-like_dom_sf"/>
</dbReference>
<dbReference type="RefSeq" id="WP_273938423.1">
    <property type="nucleotide sequence ID" value="NZ_CP097263.1"/>
</dbReference>
<dbReference type="SUPFAM" id="SSF56300">
    <property type="entry name" value="Metallo-dependent phosphatases"/>
    <property type="match status" value="1"/>
</dbReference>
<reference evidence="2 3" key="1">
    <citation type="submission" date="2024-09" db="EMBL/GenBank/DDBJ databases">
        <authorList>
            <person name="Sun Q."/>
            <person name="Mori K."/>
        </authorList>
    </citation>
    <scope>NUCLEOTIDE SEQUENCE [LARGE SCALE GENOMIC DNA]</scope>
    <source>
        <strain evidence="2 3">TBRC 1432</strain>
    </source>
</reference>
<dbReference type="PANTHER" id="PTHR43143">
    <property type="entry name" value="METALLOPHOSPHOESTERASE, CALCINEURIN SUPERFAMILY"/>
    <property type="match status" value="1"/>
</dbReference>
<dbReference type="PROSITE" id="PS51318">
    <property type="entry name" value="TAT"/>
    <property type="match status" value="1"/>
</dbReference>
<comment type="caution">
    <text evidence="2">The sequence shown here is derived from an EMBL/GenBank/DDBJ whole genome shotgun (WGS) entry which is preliminary data.</text>
</comment>
<accession>A0ABV6N5M6</accession>
<dbReference type="Proteomes" id="UP001589810">
    <property type="component" value="Unassembled WGS sequence"/>
</dbReference>
<dbReference type="EMBL" id="JBHLUD010000014">
    <property type="protein sequence ID" value="MFC0547724.1"/>
    <property type="molecule type" value="Genomic_DNA"/>
</dbReference>
<dbReference type="PANTHER" id="PTHR43143:SF5">
    <property type="entry name" value="SECRETED PROTEIN"/>
    <property type="match status" value="1"/>
</dbReference>